<dbReference type="Gene3D" id="1.10.530.10">
    <property type="match status" value="1"/>
</dbReference>
<dbReference type="EMBL" id="CP115965">
    <property type="protein sequence ID" value="WZW99335.1"/>
    <property type="molecule type" value="Genomic_DNA"/>
</dbReference>
<organism evidence="4 5">
    <name type="scientific">Propioniciclava soli</name>
    <dbReference type="NCBI Taxonomy" id="2775081"/>
    <lineage>
        <taxon>Bacteria</taxon>
        <taxon>Bacillati</taxon>
        <taxon>Actinomycetota</taxon>
        <taxon>Actinomycetes</taxon>
        <taxon>Propionibacteriales</taxon>
        <taxon>Propionibacteriaceae</taxon>
        <taxon>Propioniciclava</taxon>
    </lineage>
</organism>
<proteinExistence type="predicted"/>
<feature type="domain" description="Transglycosylase SLT" evidence="2">
    <location>
        <begin position="145"/>
        <end position="200"/>
    </location>
</feature>
<dbReference type="Pfam" id="PF26571">
    <property type="entry name" value="VldE"/>
    <property type="match status" value="1"/>
</dbReference>
<dbReference type="InterPro" id="IPR031304">
    <property type="entry name" value="SLT_2"/>
</dbReference>
<name>A0ABZ3CC37_9ACTN</name>
<feature type="domain" description="ARB-07466-like C-terminal" evidence="3">
    <location>
        <begin position="264"/>
        <end position="369"/>
    </location>
</feature>
<evidence type="ECO:0000259" key="2">
    <source>
        <dbReference type="Pfam" id="PF13406"/>
    </source>
</evidence>
<accession>A0ABZ3CC37</accession>
<dbReference type="RefSeq" id="WP_232549653.1">
    <property type="nucleotide sequence ID" value="NZ_CP115965.1"/>
</dbReference>
<dbReference type="InterPro" id="IPR023346">
    <property type="entry name" value="Lysozyme-like_dom_sf"/>
</dbReference>
<reference evidence="4 5" key="1">
    <citation type="journal article" date="2023" name="Environ Microbiome">
        <title>A coral-associated actinobacterium mitigates coral bleaching under heat stress.</title>
        <authorList>
            <person name="Li J."/>
            <person name="Zou Y."/>
            <person name="Li Q."/>
            <person name="Zhang J."/>
            <person name="Bourne D.G."/>
            <person name="Lyu Y."/>
            <person name="Liu C."/>
            <person name="Zhang S."/>
        </authorList>
    </citation>
    <scope>NUCLEOTIDE SEQUENCE [LARGE SCALE GENOMIC DNA]</scope>
    <source>
        <strain evidence="4 5">SCSIO 13291</strain>
    </source>
</reference>
<evidence type="ECO:0000313" key="4">
    <source>
        <dbReference type="EMBL" id="WZW99335.1"/>
    </source>
</evidence>
<dbReference type="Pfam" id="PF13406">
    <property type="entry name" value="SLT_2"/>
    <property type="match status" value="1"/>
</dbReference>
<sequence>MKTFIVGILTLGLLATAGPFAVAVLSVVLLVPTADKASHDYCLATPVITTPEDTTPSDDQTPAVEGTEVPSVSGLSARTSGATDGFALPPADDSLRRASLRNPPTEIPADILALYQAAAAAYNLPWTLLAGIGMAETNHGRLKATSYAGAKGLMQFMPATFAAYGVDGDGDGDGDAHILNDADSIFSAANYLRASGVHNGPDGVRGALFAYNRAHWYVNDVLFYAHAYGGGAVPGTPGRGCVPNVGIIDGEIPQSDRDVGSEYRLTVATIIVKRAVAAMFPTITTIGGWRSSSKISVSDHPHGKGLDVMISNYRDPAQIALGDAICDWLIANHEVLKIKYLIWRQQSWSPQRPYWRPMADRGSDTDNHFDHVHISVLE</sequence>
<dbReference type="InterPro" id="IPR043426">
    <property type="entry name" value="MltB-like"/>
</dbReference>
<evidence type="ECO:0000259" key="3">
    <source>
        <dbReference type="Pfam" id="PF26571"/>
    </source>
</evidence>
<dbReference type="Proteomes" id="UP001434337">
    <property type="component" value="Chromosome"/>
</dbReference>
<gene>
    <name evidence="4" type="ORF">PCC79_03815</name>
</gene>
<dbReference type="PANTHER" id="PTHR30163:SF8">
    <property type="entry name" value="LYTIC MUREIN TRANSGLYCOSYLASE"/>
    <property type="match status" value="1"/>
</dbReference>
<evidence type="ECO:0000256" key="1">
    <source>
        <dbReference type="SAM" id="MobiDB-lite"/>
    </source>
</evidence>
<feature type="compositionally biased region" description="Polar residues" evidence="1">
    <location>
        <begin position="49"/>
        <end position="60"/>
    </location>
</feature>
<protein>
    <submittedName>
        <fullName evidence="4">Lytic transglycosylase domain-containing protein</fullName>
    </submittedName>
</protein>
<dbReference type="InterPro" id="IPR058593">
    <property type="entry name" value="ARB_07466-like_C"/>
</dbReference>
<feature type="region of interest" description="Disordered" evidence="1">
    <location>
        <begin position="49"/>
        <end position="75"/>
    </location>
</feature>
<dbReference type="SUPFAM" id="SSF53955">
    <property type="entry name" value="Lysozyme-like"/>
    <property type="match status" value="1"/>
</dbReference>
<dbReference type="PANTHER" id="PTHR30163">
    <property type="entry name" value="MEMBRANE-BOUND LYTIC MUREIN TRANSGLYCOSYLASE B"/>
    <property type="match status" value="1"/>
</dbReference>
<dbReference type="CDD" id="cd13399">
    <property type="entry name" value="Slt35-like"/>
    <property type="match status" value="1"/>
</dbReference>
<evidence type="ECO:0000313" key="5">
    <source>
        <dbReference type="Proteomes" id="UP001434337"/>
    </source>
</evidence>
<keyword evidence="5" id="KW-1185">Reference proteome</keyword>